<name>A0A1Y6KV01_9GAMM</name>
<reference evidence="2" key="1">
    <citation type="submission" date="2017-06" db="EMBL/GenBank/DDBJ databases">
        <authorList>
            <person name="Rodrigo-Torres L."/>
            <person name="Arahal R. D."/>
            <person name="Lucena T."/>
        </authorList>
    </citation>
    <scope>NUCLEOTIDE SEQUENCE [LARGE SCALE GENOMIC DNA]</scope>
    <source>
        <strain evidence="2">type strain: CECT 9192</strain>
    </source>
</reference>
<protein>
    <submittedName>
        <fullName evidence="1">Uncharacterized protein</fullName>
    </submittedName>
</protein>
<dbReference type="InterPro" id="IPR043776">
    <property type="entry name" value="DUF5718"/>
</dbReference>
<dbReference type="Proteomes" id="UP000196485">
    <property type="component" value="Unassembled WGS sequence"/>
</dbReference>
<evidence type="ECO:0000313" key="2">
    <source>
        <dbReference type="Proteomes" id="UP000196485"/>
    </source>
</evidence>
<dbReference type="AlphaFoldDB" id="A0A1Y6KV01"/>
<organism evidence="1 2">
    <name type="scientific">Photobacterium aquimaris</name>
    <dbReference type="NCBI Taxonomy" id="512643"/>
    <lineage>
        <taxon>Bacteria</taxon>
        <taxon>Pseudomonadati</taxon>
        <taxon>Pseudomonadota</taxon>
        <taxon>Gammaproteobacteria</taxon>
        <taxon>Vibrionales</taxon>
        <taxon>Vibrionaceae</taxon>
        <taxon>Photobacterium</taxon>
    </lineage>
</organism>
<keyword evidence="2" id="KW-1185">Reference proteome</keyword>
<accession>A0A1Y6KV01</accession>
<gene>
    <name evidence="1" type="ORF">PAQU9191_01254</name>
</gene>
<dbReference type="EMBL" id="FYAH01000002">
    <property type="protein sequence ID" value="SMY16023.1"/>
    <property type="molecule type" value="Genomic_DNA"/>
</dbReference>
<sequence>MFNQYIGFGVAGNFAGHLEQAGEAADFITVEVKEAIQPKAIFPFYLPNLESGQLAVYPLSSTIITPPNDADNLQIEPEVALICDVVYNLDADGITQTVAALVPRYFSAYNDCSIRKPHAKKISEKKNWGINSKGISDNLIAIDHFAEGGILDHYRIASFHYRDGDIHRYGEDSAVVGYSYFHNTLLDWIVERMNHQQDVGPTENIAQLLQQSQYPTQAVISIGATRYTPYGETHFLQNGDTSIVVVYDGRRYSADEIMQMATTNDLTDDSMSVLIQQVNPL</sequence>
<proteinExistence type="predicted"/>
<dbReference type="Pfam" id="PF18985">
    <property type="entry name" value="DUF5718"/>
    <property type="match status" value="1"/>
</dbReference>
<evidence type="ECO:0000313" key="1">
    <source>
        <dbReference type="EMBL" id="SMY16023.1"/>
    </source>
</evidence>